<evidence type="ECO:0000256" key="1">
    <source>
        <dbReference type="SAM" id="Coils"/>
    </source>
</evidence>
<feature type="transmembrane region" description="Helical" evidence="2">
    <location>
        <begin position="20"/>
        <end position="40"/>
    </location>
</feature>
<sequence length="465" mass="51082">MNWPLLFDYAVVAALTIKYRLLGIFIAIVVMLALYLSLAAPSYKTSWVMLLPGTERGSTINLDNLGEARSSGANAYGSVSISPKNTYKEIALSDAVIKQAATEYGVEAYAFSKPRITLIDQTPAMQFTLKGESKEELAYRAKLYNRIFHSVLDQLRDNEIERGYEGVEDNLADAKARLSKARLDIVQFQSNTSLISEDQLKRWVSDAEELRSKGTTTSIELASAEASLKSRLQQLGITQKQAEALLITQSNPELATTLDSLSVKLAEQSSLHTTYGAANPLRTAIDREVSGLAKRVRTLLSDVPNLNRLNNKQLYALASPSNAKNIQITNNLITELASLKAQSASIADNFERYLARVSDHAEDAATLADLQRSHQIAEAIFSSALAKLDTNRLDIYATYPLTQLLTEPGSTLKRDRLQSKLMIVAGILIFGLLSMALLLIELRKQLTTTMIKANHPSMPDAGATL</sequence>
<organism evidence="3 4">
    <name type="scientific">Arenicella xantha</name>
    <dbReference type="NCBI Taxonomy" id="644221"/>
    <lineage>
        <taxon>Bacteria</taxon>
        <taxon>Pseudomonadati</taxon>
        <taxon>Pseudomonadota</taxon>
        <taxon>Gammaproteobacteria</taxon>
        <taxon>Arenicellales</taxon>
        <taxon>Arenicellaceae</taxon>
        <taxon>Arenicella</taxon>
    </lineage>
</organism>
<comment type="caution">
    <text evidence="3">The sequence shown here is derived from an EMBL/GenBank/DDBJ whole genome shotgun (WGS) entry which is preliminary data.</text>
</comment>
<dbReference type="InParanoid" id="A0A395JLD8"/>
<accession>A0A395JLD8</accession>
<keyword evidence="2" id="KW-0472">Membrane</keyword>
<dbReference type="GO" id="GO:0005886">
    <property type="term" value="C:plasma membrane"/>
    <property type="evidence" value="ECO:0007669"/>
    <property type="project" value="TreeGrafter"/>
</dbReference>
<evidence type="ECO:0000313" key="3">
    <source>
        <dbReference type="EMBL" id="RBP51419.1"/>
    </source>
</evidence>
<gene>
    <name evidence="3" type="ORF">DFR28_102846</name>
</gene>
<dbReference type="EMBL" id="QNRT01000002">
    <property type="protein sequence ID" value="RBP51419.1"/>
    <property type="molecule type" value="Genomic_DNA"/>
</dbReference>
<evidence type="ECO:0000313" key="4">
    <source>
        <dbReference type="Proteomes" id="UP000253083"/>
    </source>
</evidence>
<dbReference type="Proteomes" id="UP000253083">
    <property type="component" value="Unassembled WGS sequence"/>
</dbReference>
<evidence type="ECO:0000256" key="2">
    <source>
        <dbReference type="SAM" id="Phobius"/>
    </source>
</evidence>
<keyword evidence="1" id="KW-0175">Coiled coil</keyword>
<proteinExistence type="predicted"/>
<dbReference type="PANTHER" id="PTHR32309">
    <property type="entry name" value="TYROSINE-PROTEIN KINASE"/>
    <property type="match status" value="1"/>
</dbReference>
<feature type="coiled-coil region" evidence="1">
    <location>
        <begin position="164"/>
        <end position="191"/>
    </location>
</feature>
<keyword evidence="2" id="KW-1133">Transmembrane helix</keyword>
<feature type="transmembrane region" description="Helical" evidence="2">
    <location>
        <begin position="421"/>
        <end position="440"/>
    </location>
</feature>
<dbReference type="PANTHER" id="PTHR32309:SF13">
    <property type="entry name" value="FERRIC ENTEROBACTIN TRANSPORT PROTEIN FEPE"/>
    <property type="match status" value="1"/>
</dbReference>
<name>A0A395JLD8_9GAMM</name>
<dbReference type="InterPro" id="IPR050445">
    <property type="entry name" value="Bact_polysacc_biosynth/exp"/>
</dbReference>
<dbReference type="GO" id="GO:0004713">
    <property type="term" value="F:protein tyrosine kinase activity"/>
    <property type="evidence" value="ECO:0007669"/>
    <property type="project" value="TreeGrafter"/>
</dbReference>
<keyword evidence="2" id="KW-0812">Transmembrane</keyword>
<dbReference type="OrthoDB" id="6148968at2"/>
<reference evidence="3 4" key="1">
    <citation type="submission" date="2018-06" db="EMBL/GenBank/DDBJ databases">
        <title>Genomic Encyclopedia of Type Strains, Phase IV (KMG-IV): sequencing the most valuable type-strain genomes for metagenomic binning, comparative biology and taxonomic classification.</title>
        <authorList>
            <person name="Goeker M."/>
        </authorList>
    </citation>
    <scope>NUCLEOTIDE SEQUENCE [LARGE SCALE GENOMIC DNA]</scope>
    <source>
        <strain evidence="3 4">DSM 24032</strain>
    </source>
</reference>
<protein>
    <submittedName>
        <fullName evidence="3">Uncharacterized protein involved in exopolysaccharide biosynthesis</fullName>
    </submittedName>
</protein>
<dbReference type="AlphaFoldDB" id="A0A395JLD8"/>
<dbReference type="RefSeq" id="WP_113954189.1">
    <property type="nucleotide sequence ID" value="NZ_QNRT01000002.1"/>
</dbReference>
<keyword evidence="4" id="KW-1185">Reference proteome</keyword>